<evidence type="ECO:0000313" key="7">
    <source>
        <dbReference type="Proteomes" id="UP001589813"/>
    </source>
</evidence>
<dbReference type="PROSITE" id="PS50931">
    <property type="entry name" value="HTH_LYSR"/>
    <property type="match status" value="1"/>
</dbReference>
<reference evidence="6 7" key="1">
    <citation type="submission" date="2024-09" db="EMBL/GenBank/DDBJ databases">
        <authorList>
            <person name="Sun Q."/>
            <person name="Mori K."/>
        </authorList>
    </citation>
    <scope>NUCLEOTIDE SEQUENCE [LARGE SCALE GENOMIC DNA]</scope>
    <source>
        <strain evidence="6 7">KCTC 23315</strain>
    </source>
</reference>
<dbReference type="Gene3D" id="1.10.10.10">
    <property type="entry name" value="Winged helix-like DNA-binding domain superfamily/Winged helix DNA-binding domain"/>
    <property type="match status" value="1"/>
</dbReference>
<dbReference type="SUPFAM" id="SSF46785">
    <property type="entry name" value="Winged helix' DNA-binding domain"/>
    <property type="match status" value="1"/>
</dbReference>
<dbReference type="Pfam" id="PF00126">
    <property type="entry name" value="HTH_1"/>
    <property type="match status" value="1"/>
</dbReference>
<organism evidence="6 7">
    <name type="scientific">Rheinheimera tilapiae</name>
    <dbReference type="NCBI Taxonomy" id="875043"/>
    <lineage>
        <taxon>Bacteria</taxon>
        <taxon>Pseudomonadati</taxon>
        <taxon>Pseudomonadota</taxon>
        <taxon>Gammaproteobacteria</taxon>
        <taxon>Chromatiales</taxon>
        <taxon>Chromatiaceae</taxon>
        <taxon>Rheinheimera</taxon>
    </lineage>
</organism>
<evidence type="ECO:0000256" key="4">
    <source>
        <dbReference type="ARBA" id="ARBA00023163"/>
    </source>
</evidence>
<dbReference type="InterPro" id="IPR005119">
    <property type="entry name" value="LysR_subst-bd"/>
</dbReference>
<dbReference type="PANTHER" id="PTHR30537:SF35">
    <property type="entry name" value="TRANSCRIPTIONAL REGULATORY PROTEIN"/>
    <property type="match status" value="1"/>
</dbReference>
<keyword evidence="7" id="KW-1185">Reference proteome</keyword>
<dbReference type="InterPro" id="IPR036388">
    <property type="entry name" value="WH-like_DNA-bd_sf"/>
</dbReference>
<comment type="caution">
    <text evidence="6">The sequence shown here is derived from an EMBL/GenBank/DDBJ whole genome shotgun (WGS) entry which is preliminary data.</text>
</comment>
<dbReference type="SUPFAM" id="SSF53850">
    <property type="entry name" value="Periplasmic binding protein-like II"/>
    <property type="match status" value="1"/>
</dbReference>
<gene>
    <name evidence="6" type="ORF">ACFFJP_14995</name>
</gene>
<evidence type="ECO:0000313" key="6">
    <source>
        <dbReference type="EMBL" id="MFC0049602.1"/>
    </source>
</evidence>
<accession>A0ABV6BFL9</accession>
<comment type="similarity">
    <text evidence="1">Belongs to the LysR transcriptional regulatory family.</text>
</comment>
<dbReference type="InterPro" id="IPR000847">
    <property type="entry name" value="LysR_HTH_N"/>
</dbReference>
<evidence type="ECO:0000256" key="2">
    <source>
        <dbReference type="ARBA" id="ARBA00023015"/>
    </source>
</evidence>
<dbReference type="InterPro" id="IPR036390">
    <property type="entry name" value="WH_DNA-bd_sf"/>
</dbReference>
<keyword evidence="3" id="KW-0238">DNA-binding</keyword>
<name>A0ABV6BFL9_9GAMM</name>
<proteinExistence type="inferred from homology"/>
<evidence type="ECO:0000256" key="1">
    <source>
        <dbReference type="ARBA" id="ARBA00009437"/>
    </source>
</evidence>
<dbReference type="CDD" id="cd08422">
    <property type="entry name" value="PBP2_CrgA_like"/>
    <property type="match status" value="1"/>
</dbReference>
<dbReference type="RefSeq" id="WP_377245787.1">
    <property type="nucleotide sequence ID" value="NZ_JBHLXP010000004.1"/>
</dbReference>
<protein>
    <submittedName>
        <fullName evidence="6">LysR family transcriptional regulator</fullName>
    </submittedName>
</protein>
<keyword evidence="2" id="KW-0805">Transcription regulation</keyword>
<evidence type="ECO:0000259" key="5">
    <source>
        <dbReference type="PROSITE" id="PS50931"/>
    </source>
</evidence>
<dbReference type="Pfam" id="PF03466">
    <property type="entry name" value="LysR_substrate"/>
    <property type="match status" value="1"/>
</dbReference>
<dbReference type="InterPro" id="IPR058163">
    <property type="entry name" value="LysR-type_TF_proteobact-type"/>
</dbReference>
<sequence length="302" mass="33317">MDRLTATQVFVEVADRQSLTAAAEHLEMSTAMVSRYLVAMETWFDARLLHRTTRKVTLTDAGFAAMPACRQLLELAADAQHLAAERSREPAGLLRITSAGSFAETQLTPALIAFQQQYPQVEIALSVADKTTDLVTDRIDLAVRITNQLAPSLIARPLAVCRSVLCASPAYIAQYGQPLQITDLSAHRCISHAFGTGASYRFQRSQEVLEVPVEWSFHTNETAILRRAVLSGGGIGMLPTYYIGDDLSSGRLVKLLPAETPEHFGIYAVYLSRQHQSLALRLLVDFLVKRFSGELPPWDVMS</sequence>
<keyword evidence="4" id="KW-0804">Transcription</keyword>
<feature type="domain" description="HTH lysR-type" evidence="5">
    <location>
        <begin position="1"/>
        <end position="59"/>
    </location>
</feature>
<dbReference type="EMBL" id="JBHLXP010000004">
    <property type="protein sequence ID" value="MFC0049602.1"/>
    <property type="molecule type" value="Genomic_DNA"/>
</dbReference>
<dbReference type="PANTHER" id="PTHR30537">
    <property type="entry name" value="HTH-TYPE TRANSCRIPTIONAL REGULATOR"/>
    <property type="match status" value="1"/>
</dbReference>
<dbReference type="Proteomes" id="UP001589813">
    <property type="component" value="Unassembled WGS sequence"/>
</dbReference>
<dbReference type="Gene3D" id="3.40.190.290">
    <property type="match status" value="1"/>
</dbReference>
<evidence type="ECO:0000256" key="3">
    <source>
        <dbReference type="ARBA" id="ARBA00023125"/>
    </source>
</evidence>